<dbReference type="AlphaFoldDB" id="A0A917S763"/>
<proteinExistence type="predicted"/>
<dbReference type="Proteomes" id="UP000654670">
    <property type="component" value="Unassembled WGS sequence"/>
</dbReference>
<accession>A0A917S763</accession>
<keyword evidence="3" id="KW-1185">Reference proteome</keyword>
<evidence type="ECO:0000256" key="1">
    <source>
        <dbReference type="SAM" id="Phobius"/>
    </source>
</evidence>
<feature type="transmembrane region" description="Helical" evidence="1">
    <location>
        <begin position="6"/>
        <end position="28"/>
    </location>
</feature>
<dbReference type="EMBL" id="BMOK01000015">
    <property type="protein sequence ID" value="GGL62542.1"/>
    <property type="molecule type" value="Genomic_DNA"/>
</dbReference>
<reference evidence="2" key="2">
    <citation type="submission" date="2020-09" db="EMBL/GenBank/DDBJ databases">
        <authorList>
            <person name="Sun Q."/>
            <person name="Ohkuma M."/>
        </authorList>
    </citation>
    <scope>NUCLEOTIDE SEQUENCE</scope>
    <source>
        <strain evidence="2">JCM 15325</strain>
    </source>
</reference>
<evidence type="ECO:0000313" key="2">
    <source>
        <dbReference type="EMBL" id="GGL62542.1"/>
    </source>
</evidence>
<organism evidence="2 3">
    <name type="scientific">Sporolactobacillus putidus</name>
    <dbReference type="NCBI Taxonomy" id="492735"/>
    <lineage>
        <taxon>Bacteria</taxon>
        <taxon>Bacillati</taxon>
        <taxon>Bacillota</taxon>
        <taxon>Bacilli</taxon>
        <taxon>Bacillales</taxon>
        <taxon>Sporolactobacillaceae</taxon>
        <taxon>Sporolactobacillus</taxon>
    </lineage>
</organism>
<name>A0A917S763_9BACL</name>
<keyword evidence="1" id="KW-0812">Transmembrane</keyword>
<dbReference type="RefSeq" id="WP_188804499.1">
    <property type="nucleotide sequence ID" value="NZ_BMOK01000015.1"/>
</dbReference>
<comment type="caution">
    <text evidence="2">The sequence shown here is derived from an EMBL/GenBank/DDBJ whole genome shotgun (WGS) entry which is preliminary data.</text>
</comment>
<reference evidence="2" key="1">
    <citation type="journal article" date="2014" name="Int. J. Syst. Evol. Microbiol.">
        <title>Complete genome sequence of Corynebacterium casei LMG S-19264T (=DSM 44701T), isolated from a smear-ripened cheese.</title>
        <authorList>
            <consortium name="US DOE Joint Genome Institute (JGI-PGF)"/>
            <person name="Walter F."/>
            <person name="Albersmeier A."/>
            <person name="Kalinowski J."/>
            <person name="Ruckert C."/>
        </authorList>
    </citation>
    <scope>NUCLEOTIDE SEQUENCE</scope>
    <source>
        <strain evidence="2">JCM 15325</strain>
    </source>
</reference>
<gene>
    <name evidence="2" type="ORF">GCM10007968_28190</name>
</gene>
<keyword evidence="1" id="KW-0472">Membrane</keyword>
<sequence length="72" mass="8197">MIGYSLQLILCYGITGLMMGWMLGLLPFWQTWKKRHVAAFLFLIIAWLPVAILALFAAPFVNLIGIKEETEL</sequence>
<keyword evidence="1" id="KW-1133">Transmembrane helix</keyword>
<feature type="transmembrane region" description="Helical" evidence="1">
    <location>
        <begin position="40"/>
        <end position="66"/>
    </location>
</feature>
<protein>
    <submittedName>
        <fullName evidence="2">Uncharacterized protein</fullName>
    </submittedName>
</protein>
<evidence type="ECO:0000313" key="3">
    <source>
        <dbReference type="Proteomes" id="UP000654670"/>
    </source>
</evidence>